<dbReference type="InterPro" id="IPR001810">
    <property type="entry name" value="F-box_dom"/>
</dbReference>
<evidence type="ECO:0000259" key="1">
    <source>
        <dbReference type="PROSITE" id="PS50181"/>
    </source>
</evidence>
<organism evidence="2 3">
    <name type="scientific">Meloidogyne enterolobii</name>
    <name type="common">Root-knot nematode worm</name>
    <name type="synonym">Meloidogyne mayaguensis</name>
    <dbReference type="NCBI Taxonomy" id="390850"/>
    <lineage>
        <taxon>Eukaryota</taxon>
        <taxon>Metazoa</taxon>
        <taxon>Ecdysozoa</taxon>
        <taxon>Nematoda</taxon>
        <taxon>Chromadorea</taxon>
        <taxon>Rhabditida</taxon>
        <taxon>Tylenchina</taxon>
        <taxon>Tylenchomorpha</taxon>
        <taxon>Tylenchoidea</taxon>
        <taxon>Meloidogynidae</taxon>
        <taxon>Meloidogyninae</taxon>
        <taxon>Meloidogyne</taxon>
    </lineage>
</organism>
<dbReference type="PROSITE" id="PS50181">
    <property type="entry name" value="FBOX"/>
    <property type="match status" value="1"/>
</dbReference>
<evidence type="ECO:0000313" key="2">
    <source>
        <dbReference type="EMBL" id="CAD2163373.1"/>
    </source>
</evidence>
<dbReference type="Proteomes" id="UP000580250">
    <property type="component" value="Unassembled WGS sequence"/>
</dbReference>
<evidence type="ECO:0000313" key="3">
    <source>
        <dbReference type="Proteomes" id="UP000580250"/>
    </source>
</evidence>
<comment type="caution">
    <text evidence="2">The sequence shown here is derived from an EMBL/GenBank/DDBJ whole genome shotgun (WGS) entry which is preliminary data.</text>
</comment>
<reference evidence="2 3" key="1">
    <citation type="submission" date="2020-08" db="EMBL/GenBank/DDBJ databases">
        <authorList>
            <person name="Koutsovoulos G."/>
            <person name="Danchin GJ E."/>
        </authorList>
    </citation>
    <scope>NUCLEOTIDE SEQUENCE [LARGE SCALE GENOMIC DNA]</scope>
</reference>
<dbReference type="OrthoDB" id="5281164at2759"/>
<protein>
    <recommendedName>
        <fullName evidence="1">F-box domain-containing protein</fullName>
    </recommendedName>
</protein>
<proteinExistence type="predicted"/>
<name>A0A6V7UQK3_MELEN</name>
<gene>
    <name evidence="2" type="ORF">MENT_LOCUS15967</name>
</gene>
<accession>A0A6V7UQK3</accession>
<feature type="domain" description="F-box" evidence="1">
    <location>
        <begin position="1"/>
        <end position="45"/>
    </location>
</feature>
<dbReference type="EMBL" id="CAJEWN010000097">
    <property type="protein sequence ID" value="CAD2163373.1"/>
    <property type="molecule type" value="Genomic_DNA"/>
</dbReference>
<sequence length="155" mass="17893">MLSLPIEVQLDVLKCLNFNQLFSVKQTNFYFYNFISGHEVVLAGMKFSNFLLTNDIRRLKSYKFIEPHSGLFEFILTDQLKNKWQSAINESIPLFLNEFGSGLDFFICIVTGGQIHISFTASRNPIISQKNFPFQREGGEYLHIHLLTNSLFLTS</sequence>
<dbReference type="AlphaFoldDB" id="A0A6V7UQK3"/>